<dbReference type="InterPro" id="IPR025592">
    <property type="entry name" value="DUF4347"/>
</dbReference>
<dbReference type="RefSeq" id="WP_216008220.1">
    <property type="nucleotide sequence ID" value="NZ_JAHKPV010000018.1"/>
</dbReference>
<dbReference type="Pfam" id="PF14252">
    <property type="entry name" value="DUF4347"/>
    <property type="match status" value="1"/>
</dbReference>
<reference evidence="5 6" key="1">
    <citation type="submission" date="2021-05" db="EMBL/GenBank/DDBJ databases">
        <title>Draft genomes of bacteria isolated from model marine particles.</title>
        <authorList>
            <person name="Datta M.S."/>
            <person name="Schwartzman J.A."/>
            <person name="Enke T.N."/>
            <person name="Saavedra J."/>
            <person name="Cermak N."/>
            <person name="Cordero O.X."/>
        </authorList>
    </citation>
    <scope>NUCLEOTIDE SEQUENCE [LARGE SCALE GENOMIC DNA]</scope>
    <source>
        <strain evidence="5 6">D2M19</strain>
    </source>
</reference>
<dbReference type="InterPro" id="IPR040853">
    <property type="entry name" value="RapA2_cadherin-like"/>
</dbReference>
<dbReference type="InterPro" id="IPR001343">
    <property type="entry name" value="Hemolysn_Ca-bd"/>
</dbReference>
<evidence type="ECO:0000259" key="2">
    <source>
        <dbReference type="Pfam" id="PF13946"/>
    </source>
</evidence>
<comment type="caution">
    <text evidence="5">The sequence shown here is derived from an EMBL/GenBank/DDBJ whole genome shotgun (WGS) entry which is preliminary data.</text>
</comment>
<dbReference type="PROSITE" id="PS00330">
    <property type="entry name" value="HEMOLYSIN_CALCIUM"/>
    <property type="match status" value="2"/>
</dbReference>
<dbReference type="InterPro" id="IPR018511">
    <property type="entry name" value="Hemolysin-typ_Ca-bd_CS"/>
</dbReference>
<dbReference type="Pfam" id="PF13946">
    <property type="entry name" value="DUF4214"/>
    <property type="match status" value="1"/>
</dbReference>
<protein>
    <submittedName>
        <fullName evidence="5">DUF4347 domain-containing protein</fullName>
    </submittedName>
</protein>
<dbReference type="Proteomes" id="UP000753376">
    <property type="component" value="Unassembled WGS sequence"/>
</dbReference>
<feature type="compositionally biased region" description="Low complexity" evidence="1">
    <location>
        <begin position="507"/>
        <end position="517"/>
    </location>
</feature>
<feature type="domain" description="DUF4214" evidence="2">
    <location>
        <begin position="1881"/>
        <end position="1944"/>
    </location>
</feature>
<feature type="domain" description="DUF4347" evidence="3">
    <location>
        <begin position="8"/>
        <end position="159"/>
    </location>
</feature>
<name>A0ABS6A8I1_9GAMM</name>
<sequence>MELKQTGVAVFDPALPDVDVLVSSAKQAGLIPIFLTQDCDSLTQLVQQLKVLGGTQQLHVFCHGQPGRILLGNSIIDAQSLPHHANQLRQLGQSIGDGCWLYSCETALGDAGQGFIRELSAAIGTSICASTKKIGGTTQGTHWQLDAGSASLSHHALEIPNYKHTLAATTLTFTSDDGSWDTDHIAEDGEGGSADIAGITIQILNISNPSGSKVNSINWFSDAGLVSSDGFSGISVDYNSSFGNNEWGGQAIKSSDGSEFKLDGFDFYDWGNYPSGGEAMSIVAYRDGVMVAGSTVNFRANDNDQRVSQDLSGNSLYGYVDEVRILFADGGGWASINNIVIDTAIAPNSAPVLGGTPADDGATEDIATAIDLSVYNISDADGDSLTLTLAVDRGTLASTDGNGTTAGVTVANSGTASVTLQGTAANLNTYLNDASKIQFTTAANDTTAATLTVTPNDGTEDGSADTVTISITAVNDAPVLADTNVTLTTIVEDAGDDDGSSADGDNDASQNADNGGDTVADLLTAAISDPDGGAIEAIAVTQIDNSNGVWQYSTDSGTTWNSFSGTTGSSVDISNAARLLDSTDLIRFVPDANYNGTATFAFRAWDTSTGGAGNTADTSTNGGSTAFSSATDTASVSVLAVNDEPTLTATGSDPTFTEGGAAASLFNATSLDTVETGQVVTGLSFTITNVANGSNERINVDGTTIVLTHGTNGSTAGNSLNYSVMVIGTTATVTMTGGNVSVAAAETLIDSMSYQNNSNSLSTSDRVVTLTSVQDSGGTANGGDNTGSLAIASTVTMAGVNDAPTLTATGQNPTYTEGGAAPGADLFSGVTADTVDSGQTFSAMTLTVTNVSDGADEVLRIDGSDLALTNGNSVNTATNGLTVNSSVSGSTATIAFTGATLSEAQMQTLVDGLAYRNASDNPTTGSNRVVTITGITDSGGTANGGSDVAAPNLASTVSLTAVNDAPVVGDAFGETSQIIAGAGAQSVGLFNDVTVTNADSVDYNSGFLTLAQTAGTANGNWSVDGTTITSGGDATVSAGEIIQVGGVTVGIVDATDDGQSGNDLTISFNTANATNPNLQVLLQNLSYSAPSGLGNRSFDLTLNDADGTANGGDSDITGGFTLNVTPNPPVISNLDGDSIAATEQGGAIALDLGSNATVTDADSANFNGGSVTVSVTGNADAASDVLSVDTSGAISLAGTTAGSNVSASGTVIGTLGNTIAAGNDFVVNLNVDATPARVQALVQALTFEASGDTPEESTRTVNVTVSDGTATDSAEVSVAVTAENDAPQLTGLISDATFTEDTQATLDLSAATLSDVDTTGSVTLTLTASAGILSATTGGGVTVGGSNSTSVTLSGTVAAIDTYLNGANISHTPAENATGNDAATISLSINDGGTITALGSVNIDITAVNDAPTAADDTVNVGYNGTHTVTASDFGFTDIDGDTLQSVRIDTVPANGTLALNGTPVVNTDIIAIADINSGLLTFTPTSGDSGSAYATLAFSVNDGTVFSTASNTLTFDVAAAPPPPPPPTDTTPPPTTTIVDGTPVEEQTVAENGLQVVKININPVSPGRQDTDSSSSLADIPLHFGDSGTVTTLRLPEGIGATARANETAVSQTSFRDALYLLRDAAPVKDWSSLTNGLEQWLSDGNSAGWLNQITFTSDGVQPPSQAIEVSGVGGDATEIMILDARQLPAGTVLNLNNIEFAIIAGDVTVRGGSGPNVVFAGSGRQDILLGAADDELHGGDGDDTIGSAGGDDLLFGEGGSDLLFGGAGNDLLHGGQNNDTVTLSGSHSNYTVERDNAVTRITHVDTPNETDILINVETLRFSDKELIIEYDQDHDWLATLYTQLLGRQADLDGFQYWARLLDQGASIGDIVNGFLHSTEFVEHLGSNTGNLDSNQTLTLYYTALLGREADDAGYRYWQQQLIDGASHDDVLAGFVLSEELTGQYQQTEDWDFFI</sequence>
<feature type="compositionally biased region" description="Acidic residues" evidence="1">
    <location>
        <begin position="493"/>
        <end position="506"/>
    </location>
</feature>
<evidence type="ECO:0000259" key="3">
    <source>
        <dbReference type="Pfam" id="PF14252"/>
    </source>
</evidence>
<dbReference type="InterPro" id="IPR025282">
    <property type="entry name" value="DUF4214"/>
</dbReference>
<accession>A0ABS6A8I1</accession>
<dbReference type="Pfam" id="PF00353">
    <property type="entry name" value="HemolysinCabind"/>
    <property type="match status" value="2"/>
</dbReference>
<organism evidence="5 6">
    <name type="scientific">Marinobacter salexigens</name>
    <dbReference type="NCBI Taxonomy" id="1925763"/>
    <lineage>
        <taxon>Bacteria</taxon>
        <taxon>Pseudomonadati</taxon>
        <taxon>Pseudomonadota</taxon>
        <taxon>Gammaproteobacteria</taxon>
        <taxon>Pseudomonadales</taxon>
        <taxon>Marinobacteraceae</taxon>
        <taxon>Marinobacter</taxon>
    </lineage>
</organism>
<feature type="domain" description="RapA2 cadherin-like" evidence="4">
    <location>
        <begin position="1400"/>
        <end position="1463"/>
    </location>
</feature>
<evidence type="ECO:0000259" key="4">
    <source>
        <dbReference type="Pfam" id="PF17803"/>
    </source>
</evidence>
<gene>
    <name evidence="5" type="ORF">KO508_10225</name>
</gene>
<proteinExistence type="predicted"/>
<evidence type="ECO:0000313" key="5">
    <source>
        <dbReference type="EMBL" id="MBU2874379.1"/>
    </source>
</evidence>
<feature type="region of interest" description="Disordered" evidence="1">
    <location>
        <begin position="493"/>
        <end position="517"/>
    </location>
</feature>
<keyword evidence="6" id="KW-1185">Reference proteome</keyword>
<evidence type="ECO:0000256" key="1">
    <source>
        <dbReference type="SAM" id="MobiDB-lite"/>
    </source>
</evidence>
<dbReference type="EMBL" id="JAHKPV010000018">
    <property type="protein sequence ID" value="MBU2874379.1"/>
    <property type="molecule type" value="Genomic_DNA"/>
</dbReference>
<evidence type="ECO:0000313" key="6">
    <source>
        <dbReference type="Proteomes" id="UP000753376"/>
    </source>
</evidence>
<dbReference type="Pfam" id="PF17803">
    <property type="entry name" value="Cadherin_4"/>
    <property type="match status" value="1"/>
</dbReference>